<dbReference type="Proteomes" id="UP001497497">
    <property type="component" value="Unassembled WGS sequence"/>
</dbReference>
<feature type="compositionally biased region" description="Basic and acidic residues" evidence="1">
    <location>
        <begin position="104"/>
        <end position="115"/>
    </location>
</feature>
<evidence type="ECO:0000313" key="3">
    <source>
        <dbReference type="Proteomes" id="UP001497497"/>
    </source>
</evidence>
<dbReference type="AlphaFoldDB" id="A0AAV2I8V5"/>
<gene>
    <name evidence="2" type="ORF">GSLYS_00014871001</name>
</gene>
<comment type="caution">
    <text evidence="2">The sequence shown here is derived from an EMBL/GenBank/DDBJ whole genome shotgun (WGS) entry which is preliminary data.</text>
</comment>
<reference evidence="2 3" key="1">
    <citation type="submission" date="2024-04" db="EMBL/GenBank/DDBJ databases">
        <authorList>
            <consortium name="Genoscope - CEA"/>
            <person name="William W."/>
        </authorList>
    </citation>
    <scope>NUCLEOTIDE SEQUENCE [LARGE SCALE GENOMIC DNA]</scope>
</reference>
<organism evidence="2 3">
    <name type="scientific">Lymnaea stagnalis</name>
    <name type="common">Great pond snail</name>
    <name type="synonym">Helix stagnalis</name>
    <dbReference type="NCBI Taxonomy" id="6523"/>
    <lineage>
        <taxon>Eukaryota</taxon>
        <taxon>Metazoa</taxon>
        <taxon>Spiralia</taxon>
        <taxon>Lophotrochozoa</taxon>
        <taxon>Mollusca</taxon>
        <taxon>Gastropoda</taxon>
        <taxon>Heterobranchia</taxon>
        <taxon>Euthyneura</taxon>
        <taxon>Panpulmonata</taxon>
        <taxon>Hygrophila</taxon>
        <taxon>Lymnaeoidea</taxon>
        <taxon>Lymnaeidae</taxon>
        <taxon>Lymnaea</taxon>
    </lineage>
</organism>
<accession>A0AAV2I8V5</accession>
<evidence type="ECO:0000256" key="1">
    <source>
        <dbReference type="SAM" id="MobiDB-lite"/>
    </source>
</evidence>
<feature type="region of interest" description="Disordered" evidence="1">
    <location>
        <begin position="104"/>
        <end position="136"/>
    </location>
</feature>
<feature type="compositionally biased region" description="Low complexity" evidence="1">
    <location>
        <begin position="116"/>
        <end position="130"/>
    </location>
</feature>
<feature type="non-terminal residue" evidence="2">
    <location>
        <position position="204"/>
    </location>
</feature>
<dbReference type="EMBL" id="CAXITT010000420">
    <property type="protein sequence ID" value="CAL1541246.1"/>
    <property type="molecule type" value="Genomic_DNA"/>
</dbReference>
<keyword evidence="3" id="KW-1185">Reference proteome</keyword>
<sequence>SQPTTHARVLETTFETINPQAAHTGSQYYDGRTSSHTGAPWSSVFYYSQLASQFGMSINPEYPYVGGTVTSSPTTTHLTQYTTHSPSTHQAAPTIILQPPTHLSHIESSKPDELHSLPNNSGPSSLNPSLHQSSQDLVRHVTGGLKLSPNDSLHPTELILQQGLQNSPTPDVHHVNLDHMASALGDAQSIMVRHVSDGRQSSPG</sequence>
<protein>
    <submittedName>
        <fullName evidence="2">Uncharacterized protein</fullName>
    </submittedName>
</protein>
<proteinExistence type="predicted"/>
<evidence type="ECO:0000313" key="2">
    <source>
        <dbReference type="EMBL" id="CAL1541246.1"/>
    </source>
</evidence>
<name>A0AAV2I8V5_LYMST</name>
<feature type="non-terminal residue" evidence="2">
    <location>
        <position position="1"/>
    </location>
</feature>